<reference evidence="1 2" key="1">
    <citation type="journal article" date="2021" name="Hortic Res">
        <title>High-quality reference genome and annotation aids understanding of berry development for evergreen blueberry (Vaccinium darrowii).</title>
        <authorList>
            <person name="Yu J."/>
            <person name="Hulse-Kemp A.M."/>
            <person name="Babiker E."/>
            <person name="Staton M."/>
        </authorList>
    </citation>
    <scope>NUCLEOTIDE SEQUENCE [LARGE SCALE GENOMIC DNA]</scope>
    <source>
        <strain evidence="2">cv. NJ 8807/NJ 8810</strain>
        <tissue evidence="1">Young leaf</tissue>
    </source>
</reference>
<dbReference type="Proteomes" id="UP000828048">
    <property type="component" value="Chromosome 9"/>
</dbReference>
<evidence type="ECO:0000313" key="2">
    <source>
        <dbReference type="Proteomes" id="UP000828048"/>
    </source>
</evidence>
<proteinExistence type="predicted"/>
<accession>A0ACB7ZGK1</accession>
<protein>
    <submittedName>
        <fullName evidence="1">Uncharacterized protein</fullName>
    </submittedName>
</protein>
<evidence type="ECO:0000313" key="1">
    <source>
        <dbReference type="EMBL" id="KAH7865027.1"/>
    </source>
</evidence>
<gene>
    <name evidence="1" type="ORF">Vadar_001349</name>
</gene>
<dbReference type="EMBL" id="CM037159">
    <property type="protein sequence ID" value="KAH7865027.1"/>
    <property type="molecule type" value="Genomic_DNA"/>
</dbReference>
<keyword evidence="2" id="KW-1185">Reference proteome</keyword>
<sequence length="544" mass="60399">MTFPHIVCDGRMEKFYWAPTREDRIGVCTGIFRTDHIPEEDIVKLVDTFPGQSIDFFGALRARVYDDEVRKWISGVGVENIGKRLVNSKEGPATFEQPKMTLDKLLEYGNMLVQEQENVKRVQLADKYLRLSEAALGDANDDAIKRGTFYGQAAQQVNLPVPEGCTDPSADNFDPTARSDDGNNHIGIDINSLESKESVPAAYYTKDLKKQDLNLKGGKPILVWIDYDSISTQINVTISPSNSKPELPIISYKYDLSPLLYESMFVGFSASTGRISSCSHYLLGWSFKTNGTAESLSLNSLPSLPGPKKKLTVLIISVSVSIFVLLILSGLYLVWKIKNREVIEDWELGIGPHRYSYQELNQATRGFKDSELLGAGKASTKSDVFAFGALLLEVVCGRRPIKTKAAPRELVLVDWVWDMWQEGDVFGVVDPNLKGAFDEIEVSMVLKLGLMCSNEVPMVRPSTRQVVRYLEGEAPLPDNLRPPWEVKSGWRMGGSSKSGEGFDGYENLLLSSSTFEKGSDNSFKRGDIEASFGSISHPSTGDDR</sequence>
<comment type="caution">
    <text evidence="1">The sequence shown here is derived from an EMBL/GenBank/DDBJ whole genome shotgun (WGS) entry which is preliminary data.</text>
</comment>
<name>A0ACB7ZGK1_9ERIC</name>
<organism evidence="1 2">
    <name type="scientific">Vaccinium darrowii</name>
    <dbReference type="NCBI Taxonomy" id="229202"/>
    <lineage>
        <taxon>Eukaryota</taxon>
        <taxon>Viridiplantae</taxon>
        <taxon>Streptophyta</taxon>
        <taxon>Embryophyta</taxon>
        <taxon>Tracheophyta</taxon>
        <taxon>Spermatophyta</taxon>
        <taxon>Magnoliopsida</taxon>
        <taxon>eudicotyledons</taxon>
        <taxon>Gunneridae</taxon>
        <taxon>Pentapetalae</taxon>
        <taxon>asterids</taxon>
        <taxon>Ericales</taxon>
        <taxon>Ericaceae</taxon>
        <taxon>Vaccinioideae</taxon>
        <taxon>Vaccinieae</taxon>
        <taxon>Vaccinium</taxon>
    </lineage>
</organism>